<protein>
    <recommendedName>
        <fullName evidence="1">RdRp catalytic domain-containing protein</fullName>
    </recommendedName>
</protein>
<dbReference type="PROSITE" id="PS50525">
    <property type="entry name" value="RDRP_SSRNA_NEG_SEG"/>
    <property type="match status" value="1"/>
</dbReference>
<dbReference type="InterPro" id="IPR007099">
    <property type="entry name" value="RNA-dir_pol_NSvirus"/>
</dbReference>
<organism evidence="2 3">
    <name type="scientific">Hypothenemus hampei</name>
    <name type="common">Coffee berry borer</name>
    <dbReference type="NCBI Taxonomy" id="57062"/>
    <lineage>
        <taxon>Eukaryota</taxon>
        <taxon>Metazoa</taxon>
        <taxon>Ecdysozoa</taxon>
        <taxon>Arthropoda</taxon>
        <taxon>Hexapoda</taxon>
        <taxon>Insecta</taxon>
        <taxon>Pterygota</taxon>
        <taxon>Neoptera</taxon>
        <taxon>Endopterygota</taxon>
        <taxon>Coleoptera</taxon>
        <taxon>Polyphaga</taxon>
        <taxon>Cucujiformia</taxon>
        <taxon>Curculionidae</taxon>
        <taxon>Scolytinae</taxon>
        <taxon>Hypothenemus</taxon>
    </lineage>
</organism>
<reference evidence="2 3" key="1">
    <citation type="submission" date="2024-05" db="EMBL/GenBank/DDBJ databases">
        <title>Genetic variation in Jamaican populations of the coffee berry borer (Hypothenemus hampei).</title>
        <authorList>
            <person name="Errbii M."/>
            <person name="Myrie A."/>
        </authorList>
    </citation>
    <scope>NUCLEOTIDE SEQUENCE [LARGE SCALE GENOMIC DNA]</scope>
    <source>
        <strain evidence="2">JA-Hopewell-2020-01-JO</strain>
        <tissue evidence="2">Whole body</tissue>
    </source>
</reference>
<evidence type="ECO:0000259" key="1">
    <source>
        <dbReference type="PROSITE" id="PS50525"/>
    </source>
</evidence>
<dbReference type="EMBL" id="JBDJPC010000001">
    <property type="protein sequence ID" value="KAL1516115.1"/>
    <property type="molecule type" value="Genomic_DNA"/>
</dbReference>
<proteinExistence type="predicted"/>
<comment type="caution">
    <text evidence="2">The sequence shown here is derived from an EMBL/GenBank/DDBJ whole genome shotgun (WGS) entry which is preliminary data.</text>
</comment>
<evidence type="ECO:0000313" key="3">
    <source>
        <dbReference type="Proteomes" id="UP001566132"/>
    </source>
</evidence>
<dbReference type="Proteomes" id="UP001566132">
    <property type="component" value="Unassembled WGS sequence"/>
</dbReference>
<gene>
    <name evidence="2" type="ORF">ABEB36_000038</name>
</gene>
<accession>A0ABD1FA24</accession>
<feature type="domain" description="RdRp catalytic" evidence="1">
    <location>
        <begin position="38"/>
        <end position="240"/>
    </location>
</feature>
<sequence length="251" mass="28369">MFLTIIEEFHLELGKIIEGSTISIGGERKKQKISATLNIATITSTPFPKILQGTEDATKWNECLSPAIFALMHKTFFDKETRNQLGIPHPNENVMLFSKICIMGNFLLAIKRIKLGPGPMAYSDTSYNRLEWPTDNIPRMNTATRIWMNYLSDKIDRNKKLRSSGGMLMGMHNAASITIGLIATGFNMDKSTQKVVSLRSSDDSMSIYVGNTWEDVKMCIQKHLANLSMASINMSEKKTFFYSHRYGEYTS</sequence>
<evidence type="ECO:0000313" key="2">
    <source>
        <dbReference type="EMBL" id="KAL1516115.1"/>
    </source>
</evidence>
<name>A0ABD1FA24_HYPHA</name>
<dbReference type="Pfam" id="PF00602">
    <property type="entry name" value="Flu_PB1"/>
    <property type="match status" value="1"/>
</dbReference>
<dbReference type="AlphaFoldDB" id="A0ABD1FA24"/>
<keyword evidence="3" id="KW-1185">Reference proteome</keyword>
<dbReference type="InterPro" id="IPR001407">
    <property type="entry name" value="RNA_pol_PB1_influenza"/>
</dbReference>